<dbReference type="InterPro" id="IPR009061">
    <property type="entry name" value="DNA-bd_dom_put_sf"/>
</dbReference>
<keyword evidence="3" id="KW-0238">DNA-binding</keyword>
<dbReference type="RefSeq" id="YP_010050995.1">
    <property type="nucleotide sequence ID" value="NC_054436.1"/>
</dbReference>
<dbReference type="SUPFAM" id="SSF46955">
    <property type="entry name" value="Putative DNA-binding domain"/>
    <property type="match status" value="1"/>
</dbReference>
<evidence type="ECO:0000256" key="1">
    <source>
        <dbReference type="SAM" id="MobiDB-lite"/>
    </source>
</evidence>
<dbReference type="Proteomes" id="UP000262719">
    <property type="component" value="Segment"/>
</dbReference>
<dbReference type="InterPro" id="IPR041657">
    <property type="entry name" value="HTH_17"/>
</dbReference>
<evidence type="ECO:0000259" key="2">
    <source>
        <dbReference type="Pfam" id="PF12728"/>
    </source>
</evidence>
<keyword evidence="4" id="KW-1185">Reference proteome</keyword>
<feature type="region of interest" description="Disordered" evidence="1">
    <location>
        <begin position="53"/>
        <end position="86"/>
    </location>
</feature>
<reference evidence="3 4" key="1">
    <citation type="submission" date="2018-07" db="EMBL/GenBank/DDBJ databases">
        <authorList>
            <person name="Roberston F.H."/>
            <person name="Ghiringhelli B.C."/>
            <person name="Garcia S."/>
            <person name="Henry S."/>
            <person name="Naegele L."/>
            <person name="Slowan-Pomeroy T."/>
            <person name="Briggs L.A."/>
            <person name="Warner M.H."/>
            <person name="Garlena R.A."/>
            <person name="Russell D.A."/>
            <person name="Pope W.H."/>
            <person name="Jacobs-Sera D."/>
            <person name="Hatfull G.F."/>
        </authorList>
    </citation>
    <scope>NUCLEOTIDE SEQUENCE [LARGE SCALE GENOMIC DNA]</scope>
</reference>
<feature type="domain" description="Helix-turn-helix" evidence="2">
    <location>
        <begin position="6"/>
        <end position="48"/>
    </location>
</feature>
<dbReference type="Pfam" id="PF12728">
    <property type="entry name" value="HTH_17"/>
    <property type="match status" value="1"/>
</dbReference>
<evidence type="ECO:0000313" key="3">
    <source>
        <dbReference type="EMBL" id="AXQ65175.1"/>
    </source>
</evidence>
<proteinExistence type="predicted"/>
<accession>A0A385E2R8</accession>
<evidence type="ECO:0000313" key="4">
    <source>
        <dbReference type="Proteomes" id="UP000262719"/>
    </source>
</evidence>
<dbReference type="GeneID" id="63911732"/>
<sequence length="86" mass="10127">MGAVEWLTEAEAQRYIGRGRTTLWEWRKRGIVRAMRMSDGTWRYGRGSLRLARKDAERRKAEQRHVAGPGRGHKRDTNPDQLVFFQ</sequence>
<organism evidence="3 4">
    <name type="scientific">Gordonia phage Schmidt</name>
    <dbReference type="NCBI Taxonomy" id="2301697"/>
    <lineage>
        <taxon>Viruses</taxon>
        <taxon>Duplodnaviria</taxon>
        <taxon>Heunggongvirae</taxon>
        <taxon>Uroviricota</taxon>
        <taxon>Caudoviricetes</taxon>
        <taxon>Ruthgordonvirinae</taxon>
        <taxon>Schmidtvirus</taxon>
        <taxon>Schmidtvirus schmidt</taxon>
    </lineage>
</organism>
<dbReference type="KEGG" id="vg:63911732"/>
<dbReference type="EMBL" id="MH651189">
    <property type="protein sequence ID" value="AXQ65175.1"/>
    <property type="molecule type" value="Genomic_DNA"/>
</dbReference>
<gene>
    <name evidence="3" type="primary">55</name>
    <name evidence="3" type="ORF">SEA_SCHMIDT_55</name>
</gene>
<name>A0A385E2R8_9CAUD</name>
<dbReference type="GO" id="GO:0003677">
    <property type="term" value="F:DNA binding"/>
    <property type="evidence" value="ECO:0007669"/>
    <property type="project" value="UniProtKB-KW"/>
</dbReference>
<feature type="compositionally biased region" description="Basic and acidic residues" evidence="1">
    <location>
        <begin position="53"/>
        <end position="65"/>
    </location>
</feature>
<protein>
    <submittedName>
        <fullName evidence="3">Helix-turn-helix DNA-binding domain protein</fullName>
    </submittedName>
</protein>